<dbReference type="EMBL" id="NXFY01000002">
    <property type="protein sequence ID" value="PHO19005.1"/>
    <property type="molecule type" value="Genomic_DNA"/>
</dbReference>
<dbReference type="GO" id="GO:0005886">
    <property type="term" value="C:plasma membrane"/>
    <property type="evidence" value="ECO:0007669"/>
    <property type="project" value="UniProtKB-SubCell"/>
</dbReference>
<evidence type="ECO:0000313" key="10">
    <source>
        <dbReference type="EMBL" id="PHO19005.1"/>
    </source>
</evidence>
<dbReference type="EMBL" id="CP032098">
    <property type="protein sequence ID" value="AXX92580.1"/>
    <property type="molecule type" value="Genomic_DNA"/>
</dbReference>
<dbReference type="RefSeq" id="WP_099341365.1">
    <property type="nucleotide sequence ID" value="NZ_CP032098.1"/>
</dbReference>
<keyword evidence="3 9" id="KW-0808">Transferase</keyword>
<evidence type="ECO:0000313" key="11">
    <source>
        <dbReference type="Proteomes" id="UP000221222"/>
    </source>
</evidence>
<protein>
    <submittedName>
        <fullName evidence="9">Phosphoethanolamine transferase</fullName>
    </submittedName>
</protein>
<dbReference type="InterPro" id="IPR017850">
    <property type="entry name" value="Alkaline_phosphatase_core_sf"/>
</dbReference>
<evidence type="ECO:0000313" key="9">
    <source>
        <dbReference type="EMBL" id="AXX92580.1"/>
    </source>
</evidence>
<dbReference type="GO" id="GO:0009244">
    <property type="term" value="P:lipopolysaccharide core region biosynthetic process"/>
    <property type="evidence" value="ECO:0007669"/>
    <property type="project" value="TreeGrafter"/>
</dbReference>
<evidence type="ECO:0000256" key="2">
    <source>
        <dbReference type="ARBA" id="ARBA00022475"/>
    </source>
</evidence>
<dbReference type="GO" id="GO:0016776">
    <property type="term" value="F:phosphotransferase activity, phosphate group as acceptor"/>
    <property type="evidence" value="ECO:0007669"/>
    <property type="project" value="TreeGrafter"/>
</dbReference>
<organism evidence="10 11">
    <name type="scientific">Malaciobacter molluscorum LMG 25693</name>
    <dbReference type="NCBI Taxonomy" id="870501"/>
    <lineage>
        <taxon>Bacteria</taxon>
        <taxon>Pseudomonadati</taxon>
        <taxon>Campylobacterota</taxon>
        <taxon>Epsilonproteobacteria</taxon>
        <taxon>Campylobacterales</taxon>
        <taxon>Arcobacteraceae</taxon>
        <taxon>Malaciobacter</taxon>
    </lineage>
</organism>
<proteinExistence type="predicted"/>
<feature type="transmembrane region" description="Helical" evidence="7">
    <location>
        <begin position="64"/>
        <end position="85"/>
    </location>
</feature>
<dbReference type="Proteomes" id="UP000221222">
    <property type="component" value="Unassembled WGS sequence"/>
</dbReference>
<feature type="transmembrane region" description="Helical" evidence="7">
    <location>
        <begin position="12"/>
        <end position="34"/>
    </location>
</feature>
<evidence type="ECO:0000256" key="3">
    <source>
        <dbReference type="ARBA" id="ARBA00022679"/>
    </source>
</evidence>
<keyword evidence="4 7" id="KW-0812">Transmembrane</keyword>
<dbReference type="CDD" id="cd16017">
    <property type="entry name" value="LptA"/>
    <property type="match status" value="1"/>
</dbReference>
<evidence type="ECO:0000313" key="12">
    <source>
        <dbReference type="Proteomes" id="UP000262712"/>
    </source>
</evidence>
<dbReference type="Proteomes" id="UP000262712">
    <property type="component" value="Chromosome"/>
</dbReference>
<dbReference type="InterPro" id="IPR000917">
    <property type="entry name" value="Sulfatase_N"/>
</dbReference>
<keyword evidence="2" id="KW-1003">Cell membrane</keyword>
<sequence length="568" mass="67210">MSLKNFNILMLLKYQLFFFYFSAVYQSLCFVFNVSGFVGLRDSFYVTFLWLVPIILFQKYSKKVALFIGIVLWFASLPSLFYFFIYKQEFSQSVIYIIFESNIVESNEFLHTYFSWWMIPSIIAYSVIPYFLWKRLDNLNFIISKKLILIPIFFLISTETFAKSYILGSSQLESSVEKQMIKMQCSTPWNIIFGYISYKKVLNDMEELLAKNSKLPPVKNLKDLSNNVNTIVLVIGESTNRNRMSLYGYERDTTPRLNKMKDDLIVFKNVYSPRPYTIEVLQQALTFADEKNPDMYLKKVNLLNIMKQAGYETYWITNQQTQTKRNTMLTTFSKIADHQIYLNNNRRQNSSSYDEVVLKPFSEVLNDKKIKKKFIVVHLLGAHSRYDYRYPTKFAKFDNLKVSDKLDDKQTESYNSYDNAVYYNDYVVSKLIEDVKHIKTSASLLYLSDHGEEVFDDIKKMKMGRNEYAPTNSMYTIPFIIYGNKKYREINDYKKMKTLTNRYFSSSDLIYTFSDFAKLRYDSLDLSRSVLSQDYIQRPILIGDPENKKTLRDLLKKPFIYKKIELKS</sequence>
<keyword evidence="11" id="KW-1185">Reference proteome</keyword>
<dbReference type="PANTHER" id="PTHR30443">
    <property type="entry name" value="INNER MEMBRANE PROTEIN"/>
    <property type="match status" value="1"/>
</dbReference>
<name>A0A2G1DKG3_9BACT</name>
<evidence type="ECO:0000256" key="7">
    <source>
        <dbReference type="SAM" id="Phobius"/>
    </source>
</evidence>
<reference evidence="10 11" key="1">
    <citation type="submission" date="2017-09" db="EMBL/GenBank/DDBJ databases">
        <title>Arcobacter canalis sp. nov., a new species isolated from a water canal contaminated with urban sewage.</title>
        <authorList>
            <person name="Perez-Cataluna A."/>
            <person name="Salas-Masso N."/>
            <person name="Figueras M.J."/>
        </authorList>
    </citation>
    <scope>NUCLEOTIDE SEQUENCE [LARGE SCALE GENOMIC DNA]</scope>
    <source>
        <strain evidence="10 11">F98-3</strain>
    </source>
</reference>
<evidence type="ECO:0000256" key="5">
    <source>
        <dbReference type="ARBA" id="ARBA00022989"/>
    </source>
</evidence>
<dbReference type="InterPro" id="IPR040423">
    <property type="entry name" value="PEA_transferase"/>
</dbReference>
<accession>A0A2G1DKG3</accession>
<evidence type="ECO:0000256" key="4">
    <source>
        <dbReference type="ARBA" id="ARBA00022692"/>
    </source>
</evidence>
<dbReference type="AlphaFoldDB" id="A0A2G1DKG3"/>
<feature type="transmembrane region" description="Helical" evidence="7">
    <location>
        <begin position="114"/>
        <end position="133"/>
    </location>
</feature>
<reference evidence="9 12" key="2">
    <citation type="submission" date="2018-08" db="EMBL/GenBank/DDBJ databases">
        <title>Complete genome of the Arcobacter molluscorum type strain LMG 25693.</title>
        <authorList>
            <person name="Miller W.G."/>
            <person name="Yee E."/>
            <person name="Bono J.L."/>
        </authorList>
    </citation>
    <scope>NUCLEOTIDE SEQUENCE [LARGE SCALE GENOMIC DNA]</scope>
    <source>
        <strain evidence="9 12">CECT 7696</strain>
    </source>
</reference>
<evidence type="ECO:0000256" key="6">
    <source>
        <dbReference type="ARBA" id="ARBA00023136"/>
    </source>
</evidence>
<gene>
    <name evidence="9" type="ORF">AMOL_1613</name>
    <name evidence="10" type="ORF">CPU12_01805</name>
</gene>
<dbReference type="SUPFAM" id="SSF53649">
    <property type="entry name" value="Alkaline phosphatase-like"/>
    <property type="match status" value="1"/>
</dbReference>
<dbReference type="KEGG" id="amol:AMOL_1613"/>
<feature type="domain" description="Sulfatase N-terminal" evidence="8">
    <location>
        <begin position="230"/>
        <end position="517"/>
    </location>
</feature>
<feature type="transmembrane region" description="Helical" evidence="7">
    <location>
        <begin position="40"/>
        <end position="57"/>
    </location>
</feature>
<feature type="transmembrane region" description="Helical" evidence="7">
    <location>
        <begin position="147"/>
        <end position="168"/>
    </location>
</feature>
<evidence type="ECO:0000259" key="8">
    <source>
        <dbReference type="Pfam" id="PF00884"/>
    </source>
</evidence>
<dbReference type="InterPro" id="IPR058130">
    <property type="entry name" value="PEA_transf_C"/>
</dbReference>
<keyword evidence="6 7" id="KW-0472">Membrane</keyword>
<dbReference type="PANTHER" id="PTHR30443:SF2">
    <property type="entry name" value="PHOSPHOETHANOLAMINE TRANSFERASE EPTC"/>
    <property type="match status" value="1"/>
</dbReference>
<dbReference type="NCBIfam" id="NF007933">
    <property type="entry name" value="PRK10649.1"/>
    <property type="match status" value="1"/>
</dbReference>
<dbReference type="Pfam" id="PF00884">
    <property type="entry name" value="Sulfatase"/>
    <property type="match status" value="1"/>
</dbReference>
<keyword evidence="5 7" id="KW-1133">Transmembrane helix</keyword>
<evidence type="ECO:0000256" key="1">
    <source>
        <dbReference type="ARBA" id="ARBA00004651"/>
    </source>
</evidence>
<dbReference type="Gene3D" id="3.40.720.10">
    <property type="entry name" value="Alkaline Phosphatase, subunit A"/>
    <property type="match status" value="1"/>
</dbReference>
<comment type="subcellular location">
    <subcellularLocation>
        <location evidence="1">Cell membrane</location>
        <topology evidence="1">Multi-pass membrane protein</topology>
    </subcellularLocation>
</comment>